<name>A0ABN8GZM5_9BACL</name>
<dbReference type="EMBL" id="CAKMMF010000029">
    <property type="protein sequence ID" value="CAH1218030.1"/>
    <property type="molecule type" value="Genomic_DNA"/>
</dbReference>
<dbReference type="InterPro" id="IPR031617">
    <property type="entry name" value="PelG"/>
</dbReference>
<evidence type="ECO:0000313" key="3">
    <source>
        <dbReference type="Proteomes" id="UP000838686"/>
    </source>
</evidence>
<organism evidence="2 3">
    <name type="scientific">Paenibacillus plantiphilus</name>
    <dbReference type="NCBI Taxonomy" id="2905650"/>
    <lineage>
        <taxon>Bacteria</taxon>
        <taxon>Bacillati</taxon>
        <taxon>Bacillota</taxon>
        <taxon>Bacilli</taxon>
        <taxon>Bacillales</taxon>
        <taxon>Paenibacillaceae</taxon>
        <taxon>Paenibacillus</taxon>
    </lineage>
</organism>
<feature type="transmembrane region" description="Helical" evidence="1">
    <location>
        <begin position="187"/>
        <end position="208"/>
    </location>
</feature>
<evidence type="ECO:0000313" key="2">
    <source>
        <dbReference type="EMBL" id="CAH1218030.1"/>
    </source>
</evidence>
<keyword evidence="1" id="KW-0472">Membrane</keyword>
<keyword evidence="1" id="KW-0812">Transmembrane</keyword>
<dbReference type="Proteomes" id="UP000838686">
    <property type="component" value="Unassembled WGS sequence"/>
</dbReference>
<proteinExistence type="predicted"/>
<sequence>MAGIGFQLKGLFGRESLSSRIKAVMYASLVTVGPMICCMVGMAAVFLLMTGGETPFLERELYQASTSYAFAFSFMITSPVSLFLTRSLSDRLYNRDYDALLPIFYGGLQATLILAAIPALALLIFSDLTPGFKVALIMLYMSLTIIWIEVIFISAMKAYRQVALAFFIGMFIAVGVIYLLIQLGLATALYMLVAMALGFIVTACMLLWQIERFFRTPTQSPSMGFLRDLRRYPSLLAIGLFTGLGMFEHQIAQWLMNGEWAGGTHTFRVSPMYDVSVYYAILSILPTLVWFVVSVETTFYPKFRMYYDYILGHGTISDIDRSRKEMEQTLISELAKLMGIQLAFSIFSIACGVQFLPYIGFTAQQVDTFNILVMAFYAYVMVSILLLLLLYFDDRRGALTISAAFLALNIIFSLLFRGEEFQGLSLFAASFPVLIAALWRLLYRIKTLHYVTFSAQPLVVRNQE</sequence>
<dbReference type="Pfam" id="PF16933">
    <property type="entry name" value="PelG"/>
    <property type="match status" value="1"/>
</dbReference>
<feature type="transmembrane region" description="Helical" evidence="1">
    <location>
        <begin position="162"/>
        <end position="181"/>
    </location>
</feature>
<feature type="transmembrane region" description="Helical" evidence="1">
    <location>
        <begin position="137"/>
        <end position="155"/>
    </location>
</feature>
<gene>
    <name evidence="2" type="ORF">PAECIP111893_04349</name>
</gene>
<evidence type="ECO:0008006" key="4">
    <source>
        <dbReference type="Google" id="ProtNLM"/>
    </source>
</evidence>
<feature type="transmembrane region" description="Helical" evidence="1">
    <location>
        <begin position="334"/>
        <end position="359"/>
    </location>
</feature>
<feature type="transmembrane region" description="Helical" evidence="1">
    <location>
        <begin position="424"/>
        <end position="443"/>
    </location>
</feature>
<feature type="transmembrane region" description="Helical" evidence="1">
    <location>
        <begin position="399"/>
        <end position="418"/>
    </location>
</feature>
<comment type="caution">
    <text evidence="2">The sequence shown here is derived from an EMBL/GenBank/DDBJ whole genome shotgun (WGS) entry which is preliminary data.</text>
</comment>
<feature type="transmembrane region" description="Helical" evidence="1">
    <location>
        <begin position="23"/>
        <end position="48"/>
    </location>
</feature>
<feature type="transmembrane region" description="Helical" evidence="1">
    <location>
        <begin position="229"/>
        <end position="247"/>
    </location>
</feature>
<keyword evidence="1" id="KW-1133">Transmembrane helix</keyword>
<feature type="transmembrane region" description="Helical" evidence="1">
    <location>
        <begin position="371"/>
        <end position="392"/>
    </location>
</feature>
<evidence type="ECO:0000256" key="1">
    <source>
        <dbReference type="SAM" id="Phobius"/>
    </source>
</evidence>
<feature type="transmembrane region" description="Helical" evidence="1">
    <location>
        <begin position="68"/>
        <end position="88"/>
    </location>
</feature>
<accession>A0ABN8GZM5</accession>
<feature type="transmembrane region" description="Helical" evidence="1">
    <location>
        <begin position="100"/>
        <end position="125"/>
    </location>
</feature>
<reference evidence="2" key="1">
    <citation type="submission" date="2022-01" db="EMBL/GenBank/DDBJ databases">
        <authorList>
            <person name="Criscuolo A."/>
        </authorList>
    </citation>
    <scope>NUCLEOTIDE SEQUENCE</scope>
    <source>
        <strain evidence="2">CIP111893</strain>
    </source>
</reference>
<feature type="transmembrane region" description="Helical" evidence="1">
    <location>
        <begin position="277"/>
        <end position="295"/>
    </location>
</feature>
<keyword evidence="3" id="KW-1185">Reference proteome</keyword>
<dbReference type="RefSeq" id="WP_236344766.1">
    <property type="nucleotide sequence ID" value="NZ_CAKMMF010000029.1"/>
</dbReference>
<protein>
    <recommendedName>
        <fullName evidence="4">Exopolysaccharide Pel transporter PelG</fullName>
    </recommendedName>
</protein>